<evidence type="ECO:0000259" key="2">
    <source>
        <dbReference type="Pfam" id="PF00561"/>
    </source>
</evidence>
<dbReference type="RefSeq" id="WP_064025549.1">
    <property type="nucleotide sequence ID" value="NZ_LUUL01000055.1"/>
</dbReference>
<proteinExistence type="predicted"/>
<comment type="caution">
    <text evidence="3">The sequence shown here is derived from an EMBL/GenBank/DDBJ whole genome shotgun (WGS) entry which is preliminary data.</text>
</comment>
<dbReference type="Proteomes" id="UP000077734">
    <property type="component" value="Unassembled WGS sequence"/>
</dbReference>
<dbReference type="InterPro" id="IPR000073">
    <property type="entry name" value="AB_hydrolase_1"/>
</dbReference>
<keyword evidence="1 3" id="KW-0378">Hydrolase</keyword>
<dbReference type="SUPFAM" id="SSF53474">
    <property type="entry name" value="alpha/beta-Hydrolases"/>
    <property type="match status" value="1"/>
</dbReference>
<sequence>MVSVELVYESHGEPGGIPLIIVHGFLAAARNWRTVAKRLAANRHVYVLDMRNHGSSPQAESLDYPSMAGDLIAFMDRHGIAAADLLGHSMGGKAVMWLALQYPQRVANLIVADIAPVNYQHSFDALIDALGSLPVASIGNRKQAEAALADAIPDLAYRQFLLQNLLLKDGQYYWRIDLDVMRRNAHHIVGFPDAETATFAGPALFIGGERSKYIDAQAVYQAFPAARISTIPDTGHWLYVEAPEAFCRLVEDWLSVNS</sequence>
<dbReference type="Pfam" id="PF00561">
    <property type="entry name" value="Abhydrolase_1"/>
    <property type="match status" value="1"/>
</dbReference>
<accession>A0AA91DEZ7</accession>
<dbReference type="Gene3D" id="3.40.50.1820">
    <property type="entry name" value="alpha/beta hydrolase"/>
    <property type="match status" value="1"/>
</dbReference>
<evidence type="ECO:0000313" key="4">
    <source>
        <dbReference type="Proteomes" id="UP000077734"/>
    </source>
</evidence>
<name>A0AA91DEZ7_9GAMM</name>
<dbReference type="PANTHER" id="PTHR46118:SF4">
    <property type="entry name" value="PROTEIN ABHD11"/>
    <property type="match status" value="1"/>
</dbReference>
<protein>
    <submittedName>
        <fullName evidence="3">Alpha/beta hydrolase</fullName>
    </submittedName>
</protein>
<evidence type="ECO:0000256" key="1">
    <source>
        <dbReference type="ARBA" id="ARBA00022801"/>
    </source>
</evidence>
<feature type="domain" description="AB hydrolase-1" evidence="2">
    <location>
        <begin position="18"/>
        <end position="243"/>
    </location>
</feature>
<dbReference type="PRINTS" id="PR00111">
    <property type="entry name" value="ABHYDROLASE"/>
</dbReference>
<dbReference type="InterPro" id="IPR029058">
    <property type="entry name" value="AB_hydrolase_fold"/>
</dbReference>
<reference evidence="3 4" key="1">
    <citation type="submission" date="2016-03" db="EMBL/GenBank/DDBJ databases">
        <authorList>
            <person name="Heylen K."/>
            <person name="De Vos P."/>
            <person name="Vekeman B."/>
        </authorList>
    </citation>
    <scope>NUCLEOTIDE SEQUENCE [LARGE SCALE GENOMIC DNA]</scope>
    <source>
        <strain evidence="3 4">R-49807</strain>
    </source>
</reference>
<dbReference type="AlphaFoldDB" id="A0AA91DEZ7"/>
<keyword evidence="4" id="KW-1185">Reference proteome</keyword>
<dbReference type="PANTHER" id="PTHR46118">
    <property type="entry name" value="PROTEIN ABHD11"/>
    <property type="match status" value="1"/>
</dbReference>
<gene>
    <name evidence="3" type="ORF">A1356_06975</name>
</gene>
<organism evidence="3 4">
    <name type="scientific">Methylomonas koyamae</name>
    <dbReference type="NCBI Taxonomy" id="702114"/>
    <lineage>
        <taxon>Bacteria</taxon>
        <taxon>Pseudomonadati</taxon>
        <taxon>Pseudomonadota</taxon>
        <taxon>Gammaproteobacteria</taxon>
        <taxon>Methylococcales</taxon>
        <taxon>Methylococcaceae</taxon>
        <taxon>Methylomonas</taxon>
    </lineage>
</organism>
<dbReference type="EMBL" id="LUUL01000055">
    <property type="protein sequence ID" value="OAI28594.1"/>
    <property type="molecule type" value="Genomic_DNA"/>
</dbReference>
<evidence type="ECO:0000313" key="3">
    <source>
        <dbReference type="EMBL" id="OAI28594.1"/>
    </source>
</evidence>
<dbReference type="GO" id="GO:0016787">
    <property type="term" value="F:hydrolase activity"/>
    <property type="evidence" value="ECO:0007669"/>
    <property type="project" value="UniProtKB-KW"/>
</dbReference>